<dbReference type="PROSITE" id="PS00107">
    <property type="entry name" value="PROTEIN_KINASE_ATP"/>
    <property type="match status" value="1"/>
</dbReference>
<keyword evidence="13" id="KW-1185">Reference proteome</keyword>
<evidence type="ECO:0000313" key="13">
    <source>
        <dbReference type="Proteomes" id="UP001054889"/>
    </source>
</evidence>
<evidence type="ECO:0000256" key="2">
    <source>
        <dbReference type="ARBA" id="ARBA00022527"/>
    </source>
</evidence>
<dbReference type="InterPro" id="IPR000719">
    <property type="entry name" value="Prot_kinase_dom"/>
</dbReference>
<keyword evidence="2" id="KW-0723">Serine/threonine-protein kinase</keyword>
<dbReference type="InterPro" id="IPR017441">
    <property type="entry name" value="Protein_kinase_ATP_BS"/>
</dbReference>
<dbReference type="SMART" id="SM00220">
    <property type="entry name" value="S_TKc"/>
    <property type="match status" value="1"/>
</dbReference>
<evidence type="ECO:0000259" key="11">
    <source>
        <dbReference type="PROSITE" id="PS50011"/>
    </source>
</evidence>
<evidence type="ECO:0000256" key="6">
    <source>
        <dbReference type="ARBA" id="ARBA00022840"/>
    </source>
</evidence>
<comment type="catalytic activity">
    <reaction evidence="8">
        <text>L-seryl-[protein] + ATP = O-phospho-L-seryl-[protein] + ADP + H(+)</text>
        <dbReference type="Rhea" id="RHEA:17989"/>
        <dbReference type="Rhea" id="RHEA-COMP:9863"/>
        <dbReference type="Rhea" id="RHEA-COMP:11604"/>
        <dbReference type="ChEBI" id="CHEBI:15378"/>
        <dbReference type="ChEBI" id="CHEBI:29999"/>
        <dbReference type="ChEBI" id="CHEBI:30616"/>
        <dbReference type="ChEBI" id="CHEBI:83421"/>
        <dbReference type="ChEBI" id="CHEBI:456216"/>
        <dbReference type="EC" id="2.7.11.1"/>
    </reaction>
</comment>
<evidence type="ECO:0000256" key="5">
    <source>
        <dbReference type="ARBA" id="ARBA00022777"/>
    </source>
</evidence>
<name>A0AAV5CWA8_ELECO</name>
<protein>
    <recommendedName>
        <fullName evidence="1">non-specific serine/threonine protein kinase</fullName>
        <ecNumber evidence="1">2.7.11.1</ecNumber>
    </recommendedName>
</protein>
<evidence type="ECO:0000313" key="12">
    <source>
        <dbReference type="EMBL" id="GJN02416.1"/>
    </source>
</evidence>
<comment type="catalytic activity">
    <reaction evidence="7">
        <text>L-threonyl-[protein] + ATP = O-phospho-L-threonyl-[protein] + ADP + H(+)</text>
        <dbReference type="Rhea" id="RHEA:46608"/>
        <dbReference type="Rhea" id="RHEA-COMP:11060"/>
        <dbReference type="Rhea" id="RHEA-COMP:11605"/>
        <dbReference type="ChEBI" id="CHEBI:15378"/>
        <dbReference type="ChEBI" id="CHEBI:30013"/>
        <dbReference type="ChEBI" id="CHEBI:30616"/>
        <dbReference type="ChEBI" id="CHEBI:61977"/>
        <dbReference type="ChEBI" id="CHEBI:456216"/>
        <dbReference type="EC" id="2.7.11.1"/>
    </reaction>
</comment>
<dbReference type="PROSITE" id="PS50011">
    <property type="entry name" value="PROTEIN_KINASE_DOM"/>
    <property type="match status" value="1"/>
</dbReference>
<keyword evidence="4 9" id="KW-0547">Nucleotide-binding</keyword>
<dbReference type="CDD" id="cd14066">
    <property type="entry name" value="STKc_IRAK"/>
    <property type="match status" value="1"/>
</dbReference>
<dbReference type="Gene3D" id="3.30.200.20">
    <property type="entry name" value="Phosphorylase Kinase, domain 1"/>
    <property type="match status" value="1"/>
</dbReference>
<dbReference type="Gene3D" id="1.10.510.10">
    <property type="entry name" value="Transferase(Phosphotransferase) domain 1"/>
    <property type="match status" value="1"/>
</dbReference>
<keyword evidence="6 9" id="KW-0067">ATP-binding</keyword>
<accession>A0AAV5CWA8</accession>
<reference evidence="12" key="2">
    <citation type="submission" date="2021-12" db="EMBL/GenBank/DDBJ databases">
        <title>Resequencing data analysis of finger millet.</title>
        <authorList>
            <person name="Hatakeyama M."/>
            <person name="Aluri S."/>
            <person name="Balachadran M.T."/>
            <person name="Sivarajan S.R."/>
            <person name="Poveda L."/>
            <person name="Shimizu-Inatsugi R."/>
            <person name="Schlapbach R."/>
            <person name="Sreeman S.M."/>
            <person name="Shimizu K.K."/>
        </authorList>
    </citation>
    <scope>NUCLEOTIDE SEQUENCE</scope>
</reference>
<feature type="compositionally biased region" description="Low complexity" evidence="10">
    <location>
        <begin position="22"/>
        <end position="42"/>
    </location>
</feature>
<sequence>MKPRHYNIPRVGVVDPTPAAGSPVLASASASSPAAPHAVSTPGRALTQRSEQIDTGLFKKEGRHGGFLLAIPVQVFLRGLVPGWVRWTLSQQQAREHRLSSGRAESGDRSPEPFSPIDSTMVAATTSGMFTLCFESICPCFGSKREDGSEDPVLARHSNYYSSSELRSISDRIPASPLRVPASPSRFSLSSSPSRNEPLNLSLEHVVKLTHNFSPNLMIGEGYFGKVYRAELRDGRVVAIKRAKKEHFVSLRAEFSNEIALLKSIEHRSLVKLLGYIDKGNERILITEHVSNGTLREHLDGLHGLVLGFNQRLEIAIDVAHGLTYLHLYAEKPIIHRDVKSSNILLNEGFKAKVADFGFARAGPTEPEQSQIETDVRGTAGYIDPEYLRTNHLTIKSDVFSYGILLLEILSGRRPIEVRRDAGERITVRWAFAKYNRGKVKDILDPMLTEEVNEDILNKIFDVAFQCVAPTRNDRPHMKEVAERLWKIRRDYAKTLRRAEVAFNS</sequence>
<feature type="domain" description="Protein kinase" evidence="11">
    <location>
        <begin position="213"/>
        <end position="487"/>
    </location>
</feature>
<dbReference type="EC" id="2.7.11.1" evidence="1"/>
<dbReference type="InterPro" id="IPR001245">
    <property type="entry name" value="Ser-Thr/Tyr_kinase_cat_dom"/>
</dbReference>
<dbReference type="GO" id="GO:0005524">
    <property type="term" value="F:ATP binding"/>
    <property type="evidence" value="ECO:0007669"/>
    <property type="project" value="UniProtKB-UniRule"/>
</dbReference>
<dbReference type="PANTHER" id="PTHR47989:SF71">
    <property type="entry name" value="PROTEIN KINASE DOMAIN-CONTAINING PROTEIN"/>
    <property type="match status" value="1"/>
</dbReference>
<dbReference type="SUPFAM" id="SSF56112">
    <property type="entry name" value="Protein kinase-like (PK-like)"/>
    <property type="match status" value="1"/>
</dbReference>
<comment type="caution">
    <text evidence="12">The sequence shown here is derived from an EMBL/GenBank/DDBJ whole genome shotgun (WGS) entry which is preliminary data.</text>
</comment>
<evidence type="ECO:0000256" key="8">
    <source>
        <dbReference type="ARBA" id="ARBA00048679"/>
    </source>
</evidence>
<evidence type="ECO:0000256" key="3">
    <source>
        <dbReference type="ARBA" id="ARBA00022679"/>
    </source>
</evidence>
<organism evidence="12 13">
    <name type="scientific">Eleusine coracana subsp. coracana</name>
    <dbReference type="NCBI Taxonomy" id="191504"/>
    <lineage>
        <taxon>Eukaryota</taxon>
        <taxon>Viridiplantae</taxon>
        <taxon>Streptophyta</taxon>
        <taxon>Embryophyta</taxon>
        <taxon>Tracheophyta</taxon>
        <taxon>Spermatophyta</taxon>
        <taxon>Magnoliopsida</taxon>
        <taxon>Liliopsida</taxon>
        <taxon>Poales</taxon>
        <taxon>Poaceae</taxon>
        <taxon>PACMAD clade</taxon>
        <taxon>Chloridoideae</taxon>
        <taxon>Cynodonteae</taxon>
        <taxon>Eleusininae</taxon>
        <taxon>Eleusine</taxon>
    </lineage>
</organism>
<dbReference type="InterPro" id="IPR008271">
    <property type="entry name" value="Ser/Thr_kinase_AS"/>
</dbReference>
<evidence type="ECO:0000256" key="7">
    <source>
        <dbReference type="ARBA" id="ARBA00047899"/>
    </source>
</evidence>
<gene>
    <name evidence="12" type="primary">ga19765</name>
    <name evidence="12" type="ORF">PR202_ga19765</name>
</gene>
<feature type="region of interest" description="Disordered" evidence="10">
    <location>
        <begin position="22"/>
        <end position="48"/>
    </location>
</feature>
<feature type="binding site" evidence="9">
    <location>
        <position position="245"/>
    </location>
    <ligand>
        <name>ATP</name>
        <dbReference type="ChEBI" id="CHEBI:30616"/>
    </ligand>
</feature>
<dbReference type="FunFam" id="3.30.200.20:FF:000340">
    <property type="entry name" value="Calmodulin-binding receptor-like cytoplasmic kinase 3"/>
    <property type="match status" value="1"/>
</dbReference>
<dbReference type="GO" id="GO:0004674">
    <property type="term" value="F:protein serine/threonine kinase activity"/>
    <property type="evidence" value="ECO:0007669"/>
    <property type="project" value="UniProtKB-KW"/>
</dbReference>
<keyword evidence="5" id="KW-0418">Kinase</keyword>
<evidence type="ECO:0000256" key="1">
    <source>
        <dbReference type="ARBA" id="ARBA00012513"/>
    </source>
</evidence>
<evidence type="ECO:0000256" key="9">
    <source>
        <dbReference type="PROSITE-ProRule" id="PRU10141"/>
    </source>
</evidence>
<dbReference type="FunFam" id="1.10.510.10:FF:000300">
    <property type="entry name" value="Calmodulin-binding receptor-like cytoplasmic kinase 3"/>
    <property type="match status" value="1"/>
</dbReference>
<dbReference type="PROSITE" id="PS00108">
    <property type="entry name" value="PROTEIN_KINASE_ST"/>
    <property type="match status" value="1"/>
</dbReference>
<dbReference type="Pfam" id="PF07714">
    <property type="entry name" value="PK_Tyr_Ser-Thr"/>
    <property type="match status" value="1"/>
</dbReference>
<dbReference type="PANTHER" id="PTHR47989">
    <property type="entry name" value="OS01G0750732 PROTEIN"/>
    <property type="match status" value="1"/>
</dbReference>
<dbReference type="EMBL" id="BQKI01000009">
    <property type="protein sequence ID" value="GJN02416.1"/>
    <property type="molecule type" value="Genomic_DNA"/>
</dbReference>
<dbReference type="Proteomes" id="UP001054889">
    <property type="component" value="Unassembled WGS sequence"/>
</dbReference>
<dbReference type="AlphaFoldDB" id="A0AAV5CWA8"/>
<keyword evidence="3" id="KW-0808">Transferase</keyword>
<reference evidence="12" key="1">
    <citation type="journal article" date="2018" name="DNA Res.">
        <title>Multiple hybrid de novo genome assembly of finger millet, an orphan allotetraploid crop.</title>
        <authorList>
            <person name="Hatakeyama M."/>
            <person name="Aluri S."/>
            <person name="Balachadran M.T."/>
            <person name="Sivarajan S.R."/>
            <person name="Patrignani A."/>
            <person name="Gruter S."/>
            <person name="Poveda L."/>
            <person name="Shimizu-Inatsugi R."/>
            <person name="Baeten J."/>
            <person name="Francoijs K.J."/>
            <person name="Nataraja K.N."/>
            <person name="Reddy Y.A.N."/>
            <person name="Phadnis S."/>
            <person name="Ravikumar R.L."/>
            <person name="Schlapbach R."/>
            <person name="Sreeman S.M."/>
            <person name="Shimizu K.K."/>
        </authorList>
    </citation>
    <scope>NUCLEOTIDE SEQUENCE</scope>
</reference>
<evidence type="ECO:0000256" key="10">
    <source>
        <dbReference type="SAM" id="MobiDB-lite"/>
    </source>
</evidence>
<proteinExistence type="predicted"/>
<evidence type="ECO:0000256" key="4">
    <source>
        <dbReference type="ARBA" id="ARBA00022741"/>
    </source>
</evidence>
<dbReference type="InterPro" id="IPR011009">
    <property type="entry name" value="Kinase-like_dom_sf"/>
</dbReference>